<feature type="region of interest" description="Disordered" evidence="12">
    <location>
        <begin position="1"/>
        <end position="95"/>
    </location>
</feature>
<dbReference type="Gene3D" id="3.40.190.10">
    <property type="entry name" value="Periplasmic binding protein-like II"/>
    <property type="match status" value="2"/>
</dbReference>
<dbReference type="AlphaFoldDB" id="A0A1C3NWD2"/>
<dbReference type="InterPro" id="IPR015168">
    <property type="entry name" value="SsuA/THI5"/>
</dbReference>
<keyword evidence="15" id="KW-0418">Kinase</keyword>
<keyword evidence="13" id="KW-0472">Membrane</keyword>
<evidence type="ECO:0000256" key="6">
    <source>
        <dbReference type="ARBA" id="ARBA00022723"/>
    </source>
</evidence>
<proteinExistence type="inferred from homology"/>
<accession>A0A1C3NWD2</accession>
<keyword evidence="6" id="KW-0479">Metal-binding</keyword>
<feature type="domain" description="SsuA/THI5-like" evidence="14">
    <location>
        <begin position="151"/>
        <end position="361"/>
    </location>
</feature>
<dbReference type="Proteomes" id="UP000199013">
    <property type="component" value="Unassembled WGS sequence"/>
</dbReference>
<evidence type="ECO:0000256" key="5">
    <source>
        <dbReference type="ARBA" id="ARBA00022679"/>
    </source>
</evidence>
<dbReference type="EMBL" id="FLUV01000743">
    <property type="protein sequence ID" value="SBW20683.1"/>
    <property type="molecule type" value="Genomic_DNA"/>
</dbReference>
<evidence type="ECO:0000256" key="10">
    <source>
        <dbReference type="ARBA" id="ARBA00033171"/>
    </source>
</evidence>
<keyword evidence="13" id="KW-1133">Transmembrane helix</keyword>
<dbReference type="PANTHER" id="PTHR31528:SF1">
    <property type="entry name" value="4-AMINO-5-HYDROXYMETHYL-2-METHYLPYRIMIDINE PHOSPHATE SYNTHASE THI11-RELATED"/>
    <property type="match status" value="1"/>
</dbReference>
<evidence type="ECO:0000256" key="9">
    <source>
        <dbReference type="ARBA" id="ARBA00023004"/>
    </source>
</evidence>
<comment type="pathway">
    <text evidence="2">Cofactor biosynthesis; thiamine diphosphate biosynthesis.</text>
</comment>
<evidence type="ECO:0000313" key="16">
    <source>
        <dbReference type="Proteomes" id="UP000199013"/>
    </source>
</evidence>
<evidence type="ECO:0000259" key="14">
    <source>
        <dbReference type="Pfam" id="PF09084"/>
    </source>
</evidence>
<keyword evidence="16" id="KW-1185">Reference proteome</keyword>
<dbReference type="InterPro" id="IPR027939">
    <property type="entry name" value="NMT1/THI5"/>
</dbReference>
<dbReference type="PANTHER" id="PTHR31528">
    <property type="entry name" value="4-AMINO-5-HYDROXYMETHYL-2-METHYLPYRIMIDINE PHOSPHATE SYNTHASE THI11-RELATED"/>
    <property type="match status" value="1"/>
</dbReference>
<sequence length="448" mass="47538">MSRGRDDTDRLDSDELDTVGIEVPAPDTTRNAARNTSRDAARNAAQDTPRLRRTQPEADVDPATIEQPVWIDPNSTRAVPGPAGTRHPGGRRPSRRDLLFAGVATAGLGMGAGTAVWAVRRIRRPAHPGTAGSGPASAPLTLGLPAAPGVEFAGSLVADHRGYYREAGFTSTRFRGSGSHTPTVTALVASGAAFVGVTAPEVVARKIMAGARLRIIGTQRQKSPWAIVSLADKPIRTPQEMIGMRIATTAGSAAVWTSFLAAAGVPETAVQRVIVPDHVQIVAQALAQRQVDAALSSVSDAPVALTRQGVGFSTFLIADHGYPLVSNAYVVTTDAVTAVRKRIKAFLTAEIRGWKQNLADPMLGAHLTTDVYAKSLGLDATEQTEKNRALNVLVQTAETRRDGLFTMTDALIEANVRLLSTSTAPLTAGQLFDLSVIQELYYEQPHLI</sequence>
<keyword evidence="9" id="KW-0408">Iron</keyword>
<evidence type="ECO:0000256" key="13">
    <source>
        <dbReference type="SAM" id="Phobius"/>
    </source>
</evidence>
<comment type="catalytic activity">
    <reaction evidence="11">
        <text>N(6)-(pyridoxal phosphate)-L-lysyl-[4-amino-5-hydroxymethyl-2-methylpyrimidine phosphate synthase] + L-histidyl-[4-amino-5-hydroxymethyl-2-methylpyrimidine phosphate synthase] + 2 Fe(3+) + 4 H2O = L-lysyl-[4-amino-5-hydroxymethyl-2-methylpyrimidine phosphate synthase] + (2S)-2-amino-5-hydroxy-4-oxopentanoyl-[4-amino-5-hydroxymethyl-2-methylpyrimidine phosphate synthase] + 4-amino-2-methyl-5-(phosphooxymethyl)pyrimidine + 3-oxopropanoate + 2 Fe(2+) + 2 H(+)</text>
        <dbReference type="Rhea" id="RHEA:65756"/>
        <dbReference type="Rhea" id="RHEA-COMP:16892"/>
        <dbReference type="Rhea" id="RHEA-COMP:16893"/>
        <dbReference type="Rhea" id="RHEA-COMP:16894"/>
        <dbReference type="Rhea" id="RHEA-COMP:16895"/>
        <dbReference type="ChEBI" id="CHEBI:15377"/>
        <dbReference type="ChEBI" id="CHEBI:15378"/>
        <dbReference type="ChEBI" id="CHEBI:29033"/>
        <dbReference type="ChEBI" id="CHEBI:29034"/>
        <dbReference type="ChEBI" id="CHEBI:29969"/>
        <dbReference type="ChEBI" id="CHEBI:29979"/>
        <dbReference type="ChEBI" id="CHEBI:33190"/>
        <dbReference type="ChEBI" id="CHEBI:58354"/>
        <dbReference type="ChEBI" id="CHEBI:143915"/>
        <dbReference type="ChEBI" id="CHEBI:157692"/>
    </reaction>
    <physiologicalReaction direction="left-to-right" evidence="11">
        <dbReference type="Rhea" id="RHEA:65757"/>
    </physiologicalReaction>
</comment>
<dbReference type="Pfam" id="PF09084">
    <property type="entry name" value="NMT1"/>
    <property type="match status" value="1"/>
</dbReference>
<keyword evidence="13" id="KW-0812">Transmembrane</keyword>
<keyword evidence="7" id="KW-0663">Pyridoxal phosphate</keyword>
<evidence type="ECO:0000256" key="3">
    <source>
        <dbReference type="ARBA" id="ARBA00009406"/>
    </source>
</evidence>
<comment type="similarity">
    <text evidence="3">Belongs to the NMT1/THI5 family.</text>
</comment>
<dbReference type="SUPFAM" id="SSF53850">
    <property type="entry name" value="Periplasmic binding protein-like II"/>
    <property type="match status" value="1"/>
</dbReference>
<protein>
    <recommendedName>
        <fullName evidence="10">Thiamine pyrimidine synthase</fullName>
    </recommendedName>
</protein>
<evidence type="ECO:0000256" key="8">
    <source>
        <dbReference type="ARBA" id="ARBA00022977"/>
    </source>
</evidence>
<evidence type="ECO:0000256" key="7">
    <source>
        <dbReference type="ARBA" id="ARBA00022898"/>
    </source>
</evidence>
<name>A0A1C3NWD2_9ACTN</name>
<dbReference type="GO" id="GO:0009228">
    <property type="term" value="P:thiamine biosynthetic process"/>
    <property type="evidence" value="ECO:0007669"/>
    <property type="project" value="UniProtKB-KW"/>
</dbReference>
<organism evidence="15 16">
    <name type="scientific">Candidatus Protofrankia californiensis</name>
    <dbReference type="NCBI Taxonomy" id="1839754"/>
    <lineage>
        <taxon>Bacteria</taxon>
        <taxon>Bacillati</taxon>
        <taxon>Actinomycetota</taxon>
        <taxon>Actinomycetes</taxon>
        <taxon>Frankiales</taxon>
        <taxon>Frankiaceae</taxon>
        <taxon>Protofrankia</taxon>
    </lineage>
</organism>
<comment type="subunit">
    <text evidence="4">Homodimer.</text>
</comment>
<comment type="function">
    <text evidence="1">Responsible for the formation of the pyrimidine heterocycle in the thiamine biosynthesis pathway. Catalyzes the formation of hydroxymethylpyrimidine phosphate (HMP-P) from histidine and pyridoxal phosphate (PLP). The protein uses PLP and the active site histidine to form HMP-P, generating an inactive enzyme. The enzyme can only undergo a single turnover, which suggests it is a suicide enzyme.</text>
</comment>
<keyword evidence="5" id="KW-0808">Transferase</keyword>
<evidence type="ECO:0000313" key="15">
    <source>
        <dbReference type="EMBL" id="SBW20683.1"/>
    </source>
</evidence>
<dbReference type="GO" id="GO:0004674">
    <property type="term" value="F:protein serine/threonine kinase activity"/>
    <property type="evidence" value="ECO:0007669"/>
    <property type="project" value="UniProtKB-KW"/>
</dbReference>
<gene>
    <name evidence="15" type="ORF">FDG2_1770</name>
</gene>
<dbReference type="GO" id="GO:0046872">
    <property type="term" value="F:metal ion binding"/>
    <property type="evidence" value="ECO:0007669"/>
    <property type="project" value="UniProtKB-KW"/>
</dbReference>
<evidence type="ECO:0000256" key="1">
    <source>
        <dbReference type="ARBA" id="ARBA00003469"/>
    </source>
</evidence>
<evidence type="ECO:0000256" key="11">
    <source>
        <dbReference type="ARBA" id="ARBA00048179"/>
    </source>
</evidence>
<keyword evidence="15" id="KW-0723">Serine/threonine-protein kinase</keyword>
<evidence type="ECO:0000256" key="4">
    <source>
        <dbReference type="ARBA" id="ARBA00011738"/>
    </source>
</evidence>
<keyword evidence="8" id="KW-0784">Thiamine biosynthesis</keyword>
<evidence type="ECO:0000256" key="12">
    <source>
        <dbReference type="SAM" id="MobiDB-lite"/>
    </source>
</evidence>
<feature type="compositionally biased region" description="Basic and acidic residues" evidence="12">
    <location>
        <begin position="1"/>
        <end position="13"/>
    </location>
</feature>
<reference evidence="16" key="1">
    <citation type="submission" date="2016-02" db="EMBL/GenBank/DDBJ databases">
        <authorList>
            <person name="Wibberg D."/>
        </authorList>
    </citation>
    <scope>NUCLEOTIDE SEQUENCE [LARGE SCALE GENOMIC DNA]</scope>
</reference>
<feature type="transmembrane region" description="Helical" evidence="13">
    <location>
        <begin position="98"/>
        <end position="119"/>
    </location>
</feature>
<evidence type="ECO:0000256" key="2">
    <source>
        <dbReference type="ARBA" id="ARBA00004948"/>
    </source>
</evidence>